<feature type="transmembrane region" description="Helical" evidence="10">
    <location>
        <begin position="318"/>
        <end position="337"/>
    </location>
</feature>
<comment type="similarity">
    <text evidence="3">Belongs to the PIGS family.</text>
</comment>
<dbReference type="Proteomes" id="UP001148786">
    <property type="component" value="Unassembled WGS sequence"/>
</dbReference>
<dbReference type="EMBL" id="JANKHO010000599">
    <property type="protein sequence ID" value="KAJ3508055.1"/>
    <property type="molecule type" value="Genomic_DNA"/>
</dbReference>
<evidence type="ECO:0000313" key="12">
    <source>
        <dbReference type="Proteomes" id="UP001148786"/>
    </source>
</evidence>
<keyword evidence="6" id="KW-0256">Endoplasmic reticulum</keyword>
<gene>
    <name evidence="11" type="ORF">NLJ89_g5968</name>
</gene>
<evidence type="ECO:0000256" key="6">
    <source>
        <dbReference type="ARBA" id="ARBA00022824"/>
    </source>
</evidence>
<evidence type="ECO:0000256" key="3">
    <source>
        <dbReference type="ARBA" id="ARBA00005316"/>
    </source>
</evidence>
<dbReference type="GO" id="GO:0016255">
    <property type="term" value="P:attachment of GPI anchor to protein"/>
    <property type="evidence" value="ECO:0007669"/>
    <property type="project" value="InterPro"/>
</dbReference>
<keyword evidence="7 10" id="KW-1133">Transmembrane helix</keyword>
<name>A0A9W8K091_9AGAR</name>
<keyword evidence="4" id="KW-0337">GPI-anchor biosynthesis</keyword>
<evidence type="ECO:0000256" key="8">
    <source>
        <dbReference type="ARBA" id="ARBA00023136"/>
    </source>
</evidence>
<evidence type="ECO:0000256" key="5">
    <source>
        <dbReference type="ARBA" id="ARBA00022692"/>
    </source>
</evidence>
<organism evidence="11 12">
    <name type="scientific">Agrocybe chaxingu</name>
    <dbReference type="NCBI Taxonomy" id="84603"/>
    <lineage>
        <taxon>Eukaryota</taxon>
        <taxon>Fungi</taxon>
        <taxon>Dikarya</taxon>
        <taxon>Basidiomycota</taxon>
        <taxon>Agaricomycotina</taxon>
        <taxon>Agaricomycetes</taxon>
        <taxon>Agaricomycetidae</taxon>
        <taxon>Agaricales</taxon>
        <taxon>Agaricineae</taxon>
        <taxon>Strophariaceae</taxon>
        <taxon>Agrocybe</taxon>
    </lineage>
</organism>
<comment type="caution">
    <text evidence="11">The sequence shown here is derived from an EMBL/GenBank/DDBJ whole genome shotgun (WGS) entry which is preliminary data.</text>
</comment>
<evidence type="ECO:0008006" key="13">
    <source>
        <dbReference type="Google" id="ProtNLM"/>
    </source>
</evidence>
<dbReference type="PANTHER" id="PTHR21072">
    <property type="entry name" value="GPI TRANSAMIDASE COMPONENT PIG-S"/>
    <property type="match status" value="1"/>
</dbReference>
<keyword evidence="12" id="KW-1185">Reference proteome</keyword>
<keyword evidence="9" id="KW-0325">Glycoprotein</keyword>
<evidence type="ECO:0000256" key="10">
    <source>
        <dbReference type="SAM" id="Phobius"/>
    </source>
</evidence>
<dbReference type="InterPro" id="IPR019540">
    <property type="entry name" value="PtdIno-glycan_biosynth_class_S"/>
</dbReference>
<dbReference type="OrthoDB" id="28748at2759"/>
<evidence type="ECO:0000256" key="2">
    <source>
        <dbReference type="ARBA" id="ARBA00004687"/>
    </source>
</evidence>
<keyword evidence="5 10" id="KW-0812">Transmembrane</keyword>
<evidence type="ECO:0000256" key="1">
    <source>
        <dbReference type="ARBA" id="ARBA00004477"/>
    </source>
</evidence>
<evidence type="ECO:0000313" key="11">
    <source>
        <dbReference type="EMBL" id="KAJ3508055.1"/>
    </source>
</evidence>
<comment type="subcellular location">
    <subcellularLocation>
        <location evidence="1">Endoplasmic reticulum membrane</location>
        <topology evidence="1">Multi-pass membrane protein</topology>
    </subcellularLocation>
</comment>
<dbReference type="GO" id="GO:0006506">
    <property type="term" value="P:GPI anchor biosynthetic process"/>
    <property type="evidence" value="ECO:0007669"/>
    <property type="project" value="UniProtKB-KW"/>
</dbReference>
<evidence type="ECO:0000256" key="4">
    <source>
        <dbReference type="ARBA" id="ARBA00022502"/>
    </source>
</evidence>
<reference evidence="11" key="1">
    <citation type="submission" date="2022-07" db="EMBL/GenBank/DDBJ databases">
        <title>Genome Sequence of Agrocybe chaxingu.</title>
        <authorList>
            <person name="Buettner E."/>
        </authorList>
    </citation>
    <scope>NUCLEOTIDE SEQUENCE</scope>
    <source>
        <strain evidence="11">MP-N11</strain>
    </source>
</reference>
<dbReference type="AlphaFoldDB" id="A0A9W8K091"/>
<evidence type="ECO:0000256" key="9">
    <source>
        <dbReference type="ARBA" id="ARBA00023180"/>
    </source>
</evidence>
<protein>
    <recommendedName>
        <fullName evidence="13">GPI transamidase component PIG-S</fullName>
    </recommendedName>
</protein>
<evidence type="ECO:0000256" key="7">
    <source>
        <dbReference type="ARBA" id="ARBA00022989"/>
    </source>
</evidence>
<comment type="pathway">
    <text evidence="2">Glycolipid biosynthesis; glycosylphosphatidylinositol-anchor biosynthesis.</text>
</comment>
<accession>A0A9W8K091</accession>
<dbReference type="PANTHER" id="PTHR21072:SF13">
    <property type="entry name" value="GPI TRANSAMIDASE COMPONENT PIG-S"/>
    <property type="match status" value="1"/>
</dbReference>
<sequence>MQLKSTASSRLADTLTSLLVPYTDLSDLEYRVAQYSSRYRLAFSLLNEDATAGDTVLGWNIQQALRSYVNPLLRRLGPLHNFTIESQVQFHAPLAFTPWQLESFHAINPADLTVFVNSADWTFSSNDPVLHFILFIPSAQRRPLRILDNDETLSQSNAFLLPQWGGIVILNPEKPINGDLPLKDLNVVFSSFARQMHGLLGVPQLPSDVEHSGGSSVISDWQLDALLRRRTLENEAGSQDTLLSIIKLVDKIENMPVKEDVRDDVEGALNALTKMYDSSSKSLKETFTHSAQSFALASRAFFSPGMLALLYFPAEHTYAVYTPLFASTVIPLFVAALREIMAWRREHHAASATT</sequence>
<dbReference type="GO" id="GO:0042765">
    <property type="term" value="C:GPI-anchor transamidase complex"/>
    <property type="evidence" value="ECO:0007669"/>
    <property type="project" value="InterPro"/>
</dbReference>
<dbReference type="Pfam" id="PF10510">
    <property type="entry name" value="PIG-S"/>
    <property type="match status" value="1"/>
</dbReference>
<proteinExistence type="inferred from homology"/>
<keyword evidence="8 10" id="KW-0472">Membrane</keyword>